<dbReference type="OrthoDB" id="96345at2759"/>
<feature type="region of interest" description="Disordered" evidence="1">
    <location>
        <begin position="174"/>
        <end position="541"/>
    </location>
</feature>
<evidence type="ECO:0000313" key="2">
    <source>
        <dbReference type="EMBL" id="RLN48302.1"/>
    </source>
</evidence>
<protein>
    <submittedName>
        <fullName evidence="3">Uncharacterized protein</fullName>
    </submittedName>
</protein>
<feature type="compositionally biased region" description="Basic and acidic residues" evidence="1">
    <location>
        <begin position="498"/>
        <end position="536"/>
    </location>
</feature>
<feature type="compositionally biased region" description="Acidic residues" evidence="1">
    <location>
        <begin position="386"/>
        <end position="416"/>
    </location>
</feature>
<organism evidence="3 4">
    <name type="scientific">Phytophthora kernoviae</name>
    <dbReference type="NCBI Taxonomy" id="325452"/>
    <lineage>
        <taxon>Eukaryota</taxon>
        <taxon>Sar</taxon>
        <taxon>Stramenopiles</taxon>
        <taxon>Oomycota</taxon>
        <taxon>Peronosporomycetes</taxon>
        <taxon>Peronosporales</taxon>
        <taxon>Peronosporaceae</taxon>
        <taxon>Phytophthora</taxon>
    </lineage>
</organism>
<name>A0A3F2RZ28_9STRA</name>
<gene>
    <name evidence="2" type="ORF">BBJ29_001537</name>
    <name evidence="3" type="ORF">BBP00_00002358</name>
</gene>
<evidence type="ECO:0000313" key="3">
    <source>
        <dbReference type="EMBL" id="RLN66199.1"/>
    </source>
</evidence>
<feature type="compositionally biased region" description="Basic residues" evidence="1">
    <location>
        <begin position="17"/>
        <end position="27"/>
    </location>
</feature>
<dbReference type="Proteomes" id="UP000277300">
    <property type="component" value="Unassembled WGS sequence"/>
</dbReference>
<evidence type="ECO:0000313" key="4">
    <source>
        <dbReference type="Proteomes" id="UP000277300"/>
    </source>
</evidence>
<feature type="region of interest" description="Disordered" evidence="1">
    <location>
        <begin position="1"/>
        <end position="52"/>
    </location>
</feature>
<evidence type="ECO:0000313" key="5">
    <source>
        <dbReference type="Proteomes" id="UP000284657"/>
    </source>
</evidence>
<reference evidence="4 5" key="1">
    <citation type="submission" date="2018-07" db="EMBL/GenBank/DDBJ databases">
        <title>Genome sequencing of oomycete isolates from Chile give support for New Zealand origin for Phytophthora kernoviae and make available the first Nothophytophthora sp. genome.</title>
        <authorList>
            <person name="Studholme D.J."/>
            <person name="Sanfuentes E."/>
            <person name="Panda P."/>
            <person name="Hill R."/>
            <person name="Sambles C."/>
            <person name="Grant M."/>
            <person name="Williams N.M."/>
            <person name="Mcdougal R.L."/>
        </authorList>
    </citation>
    <scope>NUCLEOTIDE SEQUENCE [LARGE SCALE GENOMIC DNA]</scope>
    <source>
        <strain evidence="3">Chile6</strain>
        <strain evidence="2">Chile7</strain>
    </source>
</reference>
<dbReference type="AlphaFoldDB" id="A0A3F2RZ28"/>
<dbReference type="PANTHER" id="PTHR33324">
    <property type="entry name" value="EXPRESSED PROTEIN"/>
    <property type="match status" value="1"/>
</dbReference>
<feature type="compositionally biased region" description="Basic and acidic residues" evidence="1">
    <location>
        <begin position="232"/>
        <end position="246"/>
    </location>
</feature>
<feature type="compositionally biased region" description="Acidic residues" evidence="1">
    <location>
        <begin position="468"/>
        <end position="497"/>
    </location>
</feature>
<dbReference type="PANTHER" id="PTHR33324:SF2">
    <property type="entry name" value="MYB_SANT-LIKE DNA-BINDING DOMAIN-CONTAINING PROTEIN"/>
    <property type="match status" value="1"/>
</dbReference>
<dbReference type="EMBL" id="MBDO02000040">
    <property type="protein sequence ID" value="RLN66199.1"/>
    <property type="molecule type" value="Genomic_DNA"/>
</dbReference>
<feature type="compositionally biased region" description="Basic and acidic residues" evidence="1">
    <location>
        <begin position="417"/>
        <end position="431"/>
    </location>
</feature>
<feature type="compositionally biased region" description="Acidic residues" evidence="1">
    <location>
        <begin position="346"/>
        <end position="377"/>
    </location>
</feature>
<sequence length="610" mass="68660">MTGKKKAGNKKAIPVGRGKKPTKQGKHEKHEKPTFVCGPFRPWESDNATPSSPSSLDVLMEWLATPGNMELWRKKDLRGKICRDIVKALQKQSIHHRPGGDVSIKIRFMEKQFIDATAWLKDNGKLEAFRRNEIDDDVLSDVLQICPQYLELLRVFEGSSVQKKEVLTSKAKRVVGDTRPQQEQTVDKAKDTEQVNGTGDSQGDNSATEDTARTDADKTNKGVVKKSSGTEVVDRIAEAGEDKSDAGEDSQYLVEGEQGGAVEDVPDVVGDQNSAKEGGDDSEGERWVVVNEKDIAANKNHNGAIEEDGGLKEGEDNQVVAEEAQSSATEMDAEEEEERYQNGVDENCDGGVDEEAEMEPEELVERSDTDEEDNFAEEAEKRIDIIEEETEEEEPREIEMEASDAQTEQEDVDDNEDKGYVDAQQEERQSDADEAMASEDLASSSSEAEDNEPEDMSKVDITTNGNSDNEDVEEQVDDDDDEEEEEEQSEREGDSDEAEPHRTQRERSNSSERPSHKTKRARADSDIRDDTQDMKRQALSQQIEDERAYRLEMFQDKRVHRHEMFRLERATLEYELKEKQMQLAVEKTLARNRLLNAGIDIAEVDRVLPL</sequence>
<accession>A0A3F2RZ28</accession>
<proteinExistence type="predicted"/>
<evidence type="ECO:0000256" key="1">
    <source>
        <dbReference type="SAM" id="MobiDB-lite"/>
    </source>
</evidence>
<dbReference type="Proteomes" id="UP000284657">
    <property type="component" value="Unassembled WGS sequence"/>
</dbReference>
<feature type="compositionally biased region" description="Basic and acidic residues" evidence="1">
    <location>
        <begin position="210"/>
        <end position="220"/>
    </location>
</feature>
<comment type="caution">
    <text evidence="3">The sequence shown here is derived from an EMBL/GenBank/DDBJ whole genome shotgun (WGS) entry which is preliminary data.</text>
</comment>
<feature type="compositionally biased region" description="Polar residues" evidence="1">
    <location>
        <begin position="194"/>
        <end position="209"/>
    </location>
</feature>
<dbReference type="EMBL" id="MBAD02002325">
    <property type="protein sequence ID" value="RLN48302.1"/>
    <property type="molecule type" value="Genomic_DNA"/>
</dbReference>